<dbReference type="PANTHER" id="PTHR24256">
    <property type="entry name" value="TRYPTASE-RELATED"/>
    <property type="match status" value="1"/>
</dbReference>
<dbReference type="Gene3D" id="2.40.10.10">
    <property type="entry name" value="Trypsin-like serine proteases"/>
    <property type="match status" value="1"/>
</dbReference>
<reference evidence="5" key="1">
    <citation type="submission" date="2023-10" db="EMBL/GenBank/DDBJ databases">
        <title>Genome assembly of Pristionchus species.</title>
        <authorList>
            <person name="Yoshida K."/>
            <person name="Sommer R.J."/>
        </authorList>
    </citation>
    <scope>NUCLEOTIDE SEQUENCE</scope>
    <source>
        <strain evidence="5">RS0144</strain>
    </source>
</reference>
<evidence type="ECO:0000259" key="4">
    <source>
        <dbReference type="PROSITE" id="PS50240"/>
    </source>
</evidence>
<dbReference type="PROSITE" id="PS50240">
    <property type="entry name" value="TRYPSIN_DOM"/>
    <property type="match status" value="1"/>
</dbReference>
<name>A0AAV5U948_9BILA</name>
<dbReference type="Pfam" id="PF00089">
    <property type="entry name" value="Trypsin"/>
    <property type="match status" value="1"/>
</dbReference>
<sequence length="169" mass="17899">DDSPFQMRAFVVVIFALVGATAAKSASDAAQAIPLAAQAFISNQTGNAVVGGSQGKTAQFPWTVAICKYGKSSCEFKAAGALISDSFVLTTYTGLHFGSGDYADSFRVDAGSYDWNGGVSRLVKAIYVHPDINSNKNSHLNDIVLIKLARPFTLNDNVKPIALPSYDSD</sequence>
<protein>
    <recommendedName>
        <fullName evidence="4">Peptidase S1 domain-containing protein</fullName>
    </recommendedName>
</protein>
<dbReference type="AlphaFoldDB" id="A0AAV5U948"/>
<feature type="signal peptide" evidence="3">
    <location>
        <begin position="1"/>
        <end position="22"/>
    </location>
</feature>
<evidence type="ECO:0000256" key="2">
    <source>
        <dbReference type="ARBA" id="ARBA00024195"/>
    </source>
</evidence>
<accession>A0AAV5U948</accession>
<dbReference type="Proteomes" id="UP001432027">
    <property type="component" value="Unassembled WGS sequence"/>
</dbReference>
<feature type="domain" description="Peptidase S1" evidence="4">
    <location>
        <begin position="49"/>
        <end position="169"/>
    </location>
</feature>
<evidence type="ECO:0000313" key="6">
    <source>
        <dbReference type="Proteomes" id="UP001432027"/>
    </source>
</evidence>
<dbReference type="GO" id="GO:0006508">
    <property type="term" value="P:proteolysis"/>
    <property type="evidence" value="ECO:0007669"/>
    <property type="project" value="InterPro"/>
</dbReference>
<dbReference type="InterPro" id="IPR051487">
    <property type="entry name" value="Ser/Thr_Proteases_Immune/Dev"/>
</dbReference>
<organism evidence="5 6">
    <name type="scientific">Pristionchus entomophagus</name>
    <dbReference type="NCBI Taxonomy" id="358040"/>
    <lineage>
        <taxon>Eukaryota</taxon>
        <taxon>Metazoa</taxon>
        <taxon>Ecdysozoa</taxon>
        <taxon>Nematoda</taxon>
        <taxon>Chromadorea</taxon>
        <taxon>Rhabditida</taxon>
        <taxon>Rhabditina</taxon>
        <taxon>Diplogasteromorpha</taxon>
        <taxon>Diplogasteroidea</taxon>
        <taxon>Neodiplogasteridae</taxon>
        <taxon>Pristionchus</taxon>
    </lineage>
</organism>
<dbReference type="SUPFAM" id="SSF50494">
    <property type="entry name" value="Trypsin-like serine proteases"/>
    <property type="match status" value="1"/>
</dbReference>
<dbReference type="InterPro" id="IPR001254">
    <property type="entry name" value="Trypsin_dom"/>
</dbReference>
<evidence type="ECO:0000313" key="5">
    <source>
        <dbReference type="EMBL" id="GMT02983.1"/>
    </source>
</evidence>
<dbReference type="GO" id="GO:0004252">
    <property type="term" value="F:serine-type endopeptidase activity"/>
    <property type="evidence" value="ECO:0007669"/>
    <property type="project" value="InterPro"/>
</dbReference>
<dbReference type="InterPro" id="IPR043504">
    <property type="entry name" value="Peptidase_S1_PA_chymotrypsin"/>
</dbReference>
<feature type="non-terminal residue" evidence="5">
    <location>
        <position position="169"/>
    </location>
</feature>
<keyword evidence="3" id="KW-0732">Signal</keyword>
<dbReference type="InterPro" id="IPR009003">
    <property type="entry name" value="Peptidase_S1_PA"/>
</dbReference>
<keyword evidence="1" id="KW-1015">Disulfide bond</keyword>
<comment type="caution">
    <text evidence="5">The sequence shown here is derived from an EMBL/GenBank/DDBJ whole genome shotgun (WGS) entry which is preliminary data.</text>
</comment>
<dbReference type="EMBL" id="BTSX01000006">
    <property type="protein sequence ID" value="GMT02983.1"/>
    <property type="molecule type" value="Genomic_DNA"/>
</dbReference>
<evidence type="ECO:0000256" key="1">
    <source>
        <dbReference type="ARBA" id="ARBA00023157"/>
    </source>
</evidence>
<feature type="chain" id="PRO_5043495777" description="Peptidase S1 domain-containing protein" evidence="3">
    <location>
        <begin position="23"/>
        <end position="169"/>
    </location>
</feature>
<comment type="similarity">
    <text evidence="2">Belongs to the peptidase S1 family. CLIP subfamily.</text>
</comment>
<evidence type="ECO:0000256" key="3">
    <source>
        <dbReference type="SAM" id="SignalP"/>
    </source>
</evidence>
<proteinExistence type="inferred from homology"/>
<feature type="non-terminal residue" evidence="5">
    <location>
        <position position="1"/>
    </location>
</feature>
<gene>
    <name evidence="5" type="ORF">PENTCL1PPCAC_25157</name>
</gene>
<keyword evidence="6" id="KW-1185">Reference proteome</keyword>